<reference evidence="2" key="1">
    <citation type="submission" date="2016-10" db="EMBL/GenBank/DDBJ databases">
        <authorList>
            <person name="Varghese N."/>
            <person name="Submissions S."/>
        </authorList>
    </citation>
    <scope>NUCLEOTIDE SEQUENCE [LARGE SCALE GENOMIC DNA]</scope>
    <source>
        <strain evidence="2">DSM 11526</strain>
    </source>
</reference>
<protein>
    <submittedName>
        <fullName evidence="1">Uncharacterized protein</fullName>
    </submittedName>
</protein>
<dbReference type="AlphaFoldDB" id="A0A1H4HBB8"/>
<dbReference type="EMBL" id="FNRJ01000042">
    <property type="protein sequence ID" value="SEB19137.1"/>
    <property type="molecule type" value="Genomic_DNA"/>
</dbReference>
<proteinExistence type="predicted"/>
<dbReference type="RefSeq" id="WP_091828266.1">
    <property type="nucleotide sequence ID" value="NZ_FNRJ01000042.1"/>
</dbReference>
<sequence length="71" mass="8129">MKKEVATEIVDLMVEFGDRLNQSVAMVQKDCSEDELVVYRRAAGKLMGTMLLDIMNPIFDEHPDLKSDRLE</sequence>
<accession>A0A1H4HBB8</accession>
<evidence type="ECO:0000313" key="2">
    <source>
        <dbReference type="Proteomes" id="UP000242469"/>
    </source>
</evidence>
<organism evidence="1 2">
    <name type="scientific">Marinobacterium iners DSM 11526</name>
    <dbReference type="NCBI Taxonomy" id="1122198"/>
    <lineage>
        <taxon>Bacteria</taxon>
        <taxon>Pseudomonadati</taxon>
        <taxon>Pseudomonadota</taxon>
        <taxon>Gammaproteobacteria</taxon>
        <taxon>Oceanospirillales</taxon>
        <taxon>Oceanospirillaceae</taxon>
        <taxon>Marinobacterium</taxon>
    </lineage>
</organism>
<keyword evidence="2" id="KW-1185">Reference proteome</keyword>
<dbReference type="OrthoDB" id="9008236at2"/>
<evidence type="ECO:0000313" key="1">
    <source>
        <dbReference type="EMBL" id="SEB19137.1"/>
    </source>
</evidence>
<dbReference type="Proteomes" id="UP000242469">
    <property type="component" value="Unassembled WGS sequence"/>
</dbReference>
<gene>
    <name evidence="1" type="ORF">SAMN02745729_1422</name>
</gene>
<name>A0A1H4HBB8_9GAMM</name>